<comment type="subcellular location">
    <subcellularLocation>
        <location evidence="1">Cytoplasm</location>
        <location evidence="1">Cytosol</location>
    </subcellularLocation>
</comment>
<dbReference type="SUPFAM" id="SSF53448">
    <property type="entry name" value="Nucleotide-diphospho-sugar transferases"/>
    <property type="match status" value="1"/>
</dbReference>
<evidence type="ECO:0000256" key="4">
    <source>
        <dbReference type="ARBA" id="ARBA00022540"/>
    </source>
</evidence>
<dbReference type="InterPro" id="IPR005835">
    <property type="entry name" value="NTP_transferase_dom"/>
</dbReference>
<dbReference type="Pfam" id="PF25084">
    <property type="entry name" value="LbH_EIF2B"/>
    <property type="match status" value="1"/>
</dbReference>
<dbReference type="Gene3D" id="2.160.10.10">
    <property type="entry name" value="Hexapeptide repeat proteins"/>
    <property type="match status" value="1"/>
</dbReference>
<comment type="similarity">
    <text evidence="2">Belongs to the eIF-2B gamma/epsilon subunits family.</text>
</comment>
<dbReference type="GO" id="GO:0005851">
    <property type="term" value="C:eukaryotic translation initiation factor 2B complex"/>
    <property type="evidence" value="ECO:0007669"/>
    <property type="project" value="TreeGrafter"/>
</dbReference>
<dbReference type="Proteomes" id="UP001142055">
    <property type="component" value="Chromosome 2"/>
</dbReference>
<dbReference type="OMA" id="NCVINPK"/>
<evidence type="ECO:0000256" key="2">
    <source>
        <dbReference type="ARBA" id="ARBA00007878"/>
    </source>
</evidence>
<sequence length="445" mass="50621">MMIQNDLQTIILAAGKGSRMTQLLFGKPKCLLPIANKPMIQYTLELLIRSNIKETIILVLDNEEELIKSSIHKLGLEIVITYVTITSHNDTATADSLRAIKDQIMKDVLILTCDVVTDHNLNEFFQLYRLNNSTFQCFLSAINSEKENQIPARKLNYTKEFDIIGLDVNIPNRLVLHEPDVMFCDNVPLKRSFMKKCSNFKMYTNLTDVHIYIFKNWTLNYLEHKESIKSIKADFVPSIIRKQFRHQQKPDDNSGVKQRETEKHMFDFVQNSEMTTILTRLQSGDLHCDPKPGQYPESLIKCFAYQADSGYCIRVNNWVQFCEANRVIMNKLRSTGMNHVRSEMIKSNIDGLIGTATSVGEKCAIKRTVIGSNCKIGDKVKLTNCILLDNVTIGEESIIQGSVICYDVAIGNNVQIKECIIGPRKKIAAFGSFTNESLTEEMLDL</sequence>
<evidence type="ECO:0000256" key="3">
    <source>
        <dbReference type="ARBA" id="ARBA00022490"/>
    </source>
</evidence>
<keyword evidence="13" id="KW-1185">Reference proteome</keyword>
<dbReference type="OrthoDB" id="10250549at2759"/>
<gene>
    <name evidence="12" type="ORF">RDWZM_004562</name>
</gene>
<comment type="function">
    <text evidence="8">Acts as a component of the translation initiation factor 2B (eIF2B) complex, which catalyzes the exchange of GDP for GTP on the eukaryotic initiation factor 2 (eIF2) complex gamma subunit. Its guanine nucleotide exchange factor activity is repressed when bound to eIF2 complex phosphorylated on the alpha subunit, thereby limiting the amount of methionyl-initiator methionine tRNA available to the ribosome and consequently global translation is repressed.</text>
</comment>
<evidence type="ECO:0000256" key="6">
    <source>
        <dbReference type="ARBA" id="ARBA00044196"/>
    </source>
</evidence>
<evidence type="ECO:0000259" key="11">
    <source>
        <dbReference type="Pfam" id="PF25084"/>
    </source>
</evidence>
<dbReference type="GO" id="GO:0005829">
    <property type="term" value="C:cytosol"/>
    <property type="evidence" value="ECO:0007669"/>
    <property type="project" value="UniProtKB-SubCell"/>
</dbReference>
<keyword evidence="3" id="KW-0963">Cytoplasm</keyword>
<keyword evidence="5" id="KW-0648">Protein biosynthesis</keyword>
<dbReference type="PANTHER" id="PTHR45989:SF1">
    <property type="entry name" value="TRANSLATION INITIATION FACTOR EIF-2B SUBUNIT GAMMA"/>
    <property type="match status" value="1"/>
</dbReference>
<name>A0A9Q0M7G3_BLOTA</name>
<comment type="subunit">
    <text evidence="9">Component of the translation initiation factor 2B (eIF2B) complex which is a heterodecamer of two sets of five different subunits: alpha, beta, gamma, delta and epsilon. Subunits alpha, beta and delta comprise a regulatory subcomplex and subunits epsilon and gamma comprise a catalytic subcomplex. Within the complex, the hexameric regulatory complex resides at the center, with the two heterodimeric catalytic subcomplexes bound on opposite sides.</text>
</comment>
<dbReference type="Gene3D" id="3.90.550.10">
    <property type="entry name" value="Spore Coat Polysaccharide Biosynthesis Protein SpsA, Chain A"/>
    <property type="match status" value="1"/>
</dbReference>
<dbReference type="Pfam" id="PF00483">
    <property type="entry name" value="NTP_transferase"/>
    <property type="match status" value="1"/>
</dbReference>
<evidence type="ECO:0000256" key="5">
    <source>
        <dbReference type="ARBA" id="ARBA00022917"/>
    </source>
</evidence>
<protein>
    <recommendedName>
        <fullName evidence="6">Translation initiation factor eIF2B subunit gamma</fullName>
    </recommendedName>
    <alternativeName>
        <fullName evidence="7">eIF2B GDP-GTP exchange factor subunit gamma</fullName>
    </alternativeName>
</protein>
<evidence type="ECO:0000259" key="10">
    <source>
        <dbReference type="Pfam" id="PF00483"/>
    </source>
</evidence>
<evidence type="ECO:0000313" key="12">
    <source>
        <dbReference type="EMBL" id="KAJ6218750.1"/>
    </source>
</evidence>
<comment type="caution">
    <text evidence="12">The sequence shown here is derived from an EMBL/GenBank/DDBJ whole genome shotgun (WGS) entry which is preliminary data.</text>
</comment>
<evidence type="ECO:0000256" key="1">
    <source>
        <dbReference type="ARBA" id="ARBA00004514"/>
    </source>
</evidence>
<keyword evidence="4" id="KW-0396">Initiation factor</keyword>
<dbReference type="AlphaFoldDB" id="A0A9Q0M7G3"/>
<reference evidence="12" key="1">
    <citation type="submission" date="2022-12" db="EMBL/GenBank/DDBJ databases">
        <title>Genome assemblies of Blomia tropicalis.</title>
        <authorList>
            <person name="Cui Y."/>
        </authorList>
    </citation>
    <scope>NUCLEOTIDE SEQUENCE</scope>
    <source>
        <tissue evidence="12">Adult mites</tissue>
    </source>
</reference>
<accession>A0A9Q0M7G3</accession>
<dbReference type="InterPro" id="IPR051960">
    <property type="entry name" value="eIF2B_gamma"/>
</dbReference>
<dbReference type="GO" id="GO:0005085">
    <property type="term" value="F:guanyl-nucleotide exchange factor activity"/>
    <property type="evidence" value="ECO:0007669"/>
    <property type="project" value="TreeGrafter"/>
</dbReference>
<evidence type="ECO:0000256" key="7">
    <source>
        <dbReference type="ARBA" id="ARBA00044229"/>
    </source>
</evidence>
<dbReference type="InterPro" id="IPR056764">
    <property type="entry name" value="LbH_EIF2B3/5"/>
</dbReference>
<evidence type="ECO:0000313" key="13">
    <source>
        <dbReference type="Proteomes" id="UP001142055"/>
    </source>
</evidence>
<evidence type="ECO:0000256" key="8">
    <source>
        <dbReference type="ARBA" id="ARBA00045373"/>
    </source>
</evidence>
<dbReference type="GO" id="GO:0002183">
    <property type="term" value="P:cytoplasmic translational initiation"/>
    <property type="evidence" value="ECO:0007669"/>
    <property type="project" value="TreeGrafter"/>
</dbReference>
<feature type="domain" description="EIF2B subunit epsilon/gamma LbH" evidence="11">
    <location>
        <begin position="344"/>
        <end position="427"/>
    </location>
</feature>
<organism evidence="12 13">
    <name type="scientific">Blomia tropicalis</name>
    <name type="common">Mite</name>
    <dbReference type="NCBI Taxonomy" id="40697"/>
    <lineage>
        <taxon>Eukaryota</taxon>
        <taxon>Metazoa</taxon>
        <taxon>Ecdysozoa</taxon>
        <taxon>Arthropoda</taxon>
        <taxon>Chelicerata</taxon>
        <taxon>Arachnida</taxon>
        <taxon>Acari</taxon>
        <taxon>Acariformes</taxon>
        <taxon>Sarcoptiformes</taxon>
        <taxon>Astigmata</taxon>
        <taxon>Glycyphagoidea</taxon>
        <taxon>Echimyopodidae</taxon>
        <taxon>Blomia</taxon>
    </lineage>
</organism>
<dbReference type="InterPro" id="IPR029044">
    <property type="entry name" value="Nucleotide-diphossugar_trans"/>
</dbReference>
<evidence type="ECO:0000256" key="9">
    <source>
        <dbReference type="ARBA" id="ARBA00046432"/>
    </source>
</evidence>
<dbReference type="PANTHER" id="PTHR45989">
    <property type="entry name" value="TRANSLATION INITIATION FACTOR EIF-2B SUBUNIT GAMMA"/>
    <property type="match status" value="1"/>
</dbReference>
<dbReference type="GO" id="GO:0003743">
    <property type="term" value="F:translation initiation factor activity"/>
    <property type="evidence" value="ECO:0007669"/>
    <property type="project" value="UniProtKB-KW"/>
</dbReference>
<dbReference type="EMBL" id="JAPWDV010000002">
    <property type="protein sequence ID" value="KAJ6218750.1"/>
    <property type="molecule type" value="Genomic_DNA"/>
</dbReference>
<proteinExistence type="inferred from homology"/>
<feature type="domain" description="Nucleotidyl transferase" evidence="10">
    <location>
        <begin position="9"/>
        <end position="140"/>
    </location>
</feature>